<evidence type="ECO:0000256" key="3">
    <source>
        <dbReference type="ARBA" id="ARBA00023157"/>
    </source>
</evidence>
<feature type="signal peptide" evidence="4">
    <location>
        <begin position="1"/>
        <end position="18"/>
    </location>
</feature>
<proteinExistence type="predicted"/>
<evidence type="ECO:0000313" key="7">
    <source>
        <dbReference type="Proteomes" id="UP000007151"/>
    </source>
</evidence>
<keyword evidence="3" id="KW-1015">Disulfide bond</keyword>
<dbReference type="Proteomes" id="UP000007151">
    <property type="component" value="Unassembled WGS sequence"/>
</dbReference>
<comment type="subcellular location">
    <subcellularLocation>
        <location evidence="1">Secreted</location>
    </subcellularLocation>
</comment>
<feature type="domain" description="Knottins-like" evidence="5">
    <location>
        <begin position="89"/>
        <end position="129"/>
    </location>
</feature>
<name>A0A212EU08_DANPL</name>
<feature type="chain" id="PRO_5013030140" evidence="4">
    <location>
        <begin position="19"/>
        <end position="221"/>
    </location>
</feature>
<protein>
    <submittedName>
        <fullName evidence="6">Spod-11-tox b protein</fullName>
    </submittedName>
</protein>
<feature type="domain" description="Knottins-like" evidence="5">
    <location>
        <begin position="49"/>
        <end position="85"/>
    </location>
</feature>
<dbReference type="SUPFAM" id="SSF57095">
    <property type="entry name" value="Scorpion toxin-like"/>
    <property type="match status" value="1"/>
</dbReference>
<feature type="non-terminal residue" evidence="6">
    <location>
        <position position="221"/>
    </location>
</feature>
<feature type="domain" description="Knottins-like" evidence="5">
    <location>
        <begin position="151"/>
        <end position="190"/>
    </location>
</feature>
<dbReference type="GO" id="GO:0051707">
    <property type="term" value="P:response to other organism"/>
    <property type="evidence" value="ECO:0007669"/>
    <property type="project" value="UniProtKB-ARBA"/>
</dbReference>
<dbReference type="KEGG" id="dpl:KGM_202032A"/>
<keyword evidence="7" id="KW-1185">Reference proteome</keyword>
<dbReference type="EMBL" id="AGBW02012529">
    <property type="protein sequence ID" value="OWR44934.1"/>
    <property type="molecule type" value="Genomic_DNA"/>
</dbReference>
<accession>A0A212EU08</accession>
<organism evidence="6 7">
    <name type="scientific">Danaus plexippus plexippus</name>
    <dbReference type="NCBI Taxonomy" id="278856"/>
    <lineage>
        <taxon>Eukaryota</taxon>
        <taxon>Metazoa</taxon>
        <taxon>Ecdysozoa</taxon>
        <taxon>Arthropoda</taxon>
        <taxon>Hexapoda</taxon>
        <taxon>Insecta</taxon>
        <taxon>Pterygota</taxon>
        <taxon>Neoptera</taxon>
        <taxon>Endopterygota</taxon>
        <taxon>Lepidoptera</taxon>
        <taxon>Glossata</taxon>
        <taxon>Ditrysia</taxon>
        <taxon>Papilionoidea</taxon>
        <taxon>Nymphalidae</taxon>
        <taxon>Danainae</taxon>
        <taxon>Danaini</taxon>
        <taxon>Danaina</taxon>
        <taxon>Danaus</taxon>
        <taxon>Danaus</taxon>
    </lineage>
</organism>
<sequence length="221" mass="24665">MSGLQVIYFVAVLCVVRAAVTVNIYEEDSNSNEMEYRNDIDNEVEAHHLKLNELKSCNYQACDQLCRRLGFPGGACVGDRCKCDNFKNELNLQNINQLDSCNYQACDQLCRRLGFPGGVCVGDRCKCDNFKNELTPHLINTKAVDFNEVSENNKESEKECSKSVCEDNCQNLGLPAGHCTDGQCICYNYSKVRSLGACDVVACNDMCHRMNYIGGMCRQGS</sequence>
<dbReference type="GO" id="GO:0005576">
    <property type="term" value="C:extracellular region"/>
    <property type="evidence" value="ECO:0007669"/>
    <property type="project" value="UniProtKB-SubCell"/>
</dbReference>
<dbReference type="AlphaFoldDB" id="A0A212EU08"/>
<keyword evidence="2" id="KW-0964">Secreted</keyword>
<gene>
    <name evidence="6" type="ORF">KGM_202032A</name>
</gene>
<keyword evidence="4" id="KW-0732">Signal</keyword>
<evidence type="ECO:0000256" key="4">
    <source>
        <dbReference type="SAM" id="SignalP"/>
    </source>
</evidence>
<evidence type="ECO:0000259" key="5">
    <source>
        <dbReference type="SMART" id="SM00505"/>
    </source>
</evidence>
<dbReference type="InterPro" id="IPR036574">
    <property type="entry name" value="Scorpion_toxin-like_sf"/>
</dbReference>
<comment type="caution">
    <text evidence="6">The sequence shown here is derived from an EMBL/GenBank/DDBJ whole genome shotgun (WGS) entry which is preliminary data.</text>
</comment>
<reference evidence="6 7" key="1">
    <citation type="journal article" date="2011" name="Cell">
        <title>The monarch butterfly genome yields insights into long-distance migration.</title>
        <authorList>
            <person name="Zhan S."/>
            <person name="Merlin C."/>
            <person name="Boore J.L."/>
            <person name="Reppert S.M."/>
        </authorList>
    </citation>
    <scope>NUCLEOTIDE SEQUENCE [LARGE SCALE GENOMIC DNA]</scope>
    <source>
        <strain evidence="6">F-2</strain>
    </source>
</reference>
<evidence type="ECO:0000313" key="6">
    <source>
        <dbReference type="EMBL" id="OWR44934.1"/>
    </source>
</evidence>
<dbReference type="InParanoid" id="A0A212EU08"/>
<dbReference type="SMART" id="SM00505">
    <property type="entry name" value="Knot1"/>
    <property type="match status" value="3"/>
</dbReference>
<dbReference type="STRING" id="278856.A0A212EU08"/>
<evidence type="ECO:0000256" key="1">
    <source>
        <dbReference type="ARBA" id="ARBA00004613"/>
    </source>
</evidence>
<evidence type="ECO:0000256" key="2">
    <source>
        <dbReference type="ARBA" id="ARBA00022525"/>
    </source>
</evidence>
<dbReference type="Gene3D" id="3.30.30.10">
    <property type="entry name" value="Knottin, scorpion toxin-like"/>
    <property type="match status" value="3"/>
</dbReference>
<dbReference type="InterPro" id="IPR003614">
    <property type="entry name" value="Knottins"/>
</dbReference>
<dbReference type="GO" id="GO:0006952">
    <property type="term" value="P:defense response"/>
    <property type="evidence" value="ECO:0007669"/>
    <property type="project" value="InterPro"/>
</dbReference>